<accession>A0ABN8YGK1</accession>
<feature type="region of interest" description="Disordered" evidence="1">
    <location>
        <begin position="1"/>
        <end position="99"/>
    </location>
</feature>
<reference evidence="2" key="1">
    <citation type="submission" date="2023-04" db="EMBL/GenBank/DDBJ databases">
        <authorList>
            <consortium name="ELIXIR-Norway"/>
        </authorList>
    </citation>
    <scope>NUCLEOTIDE SEQUENCE [LARGE SCALE GENOMIC DNA]</scope>
</reference>
<evidence type="ECO:0000256" key="1">
    <source>
        <dbReference type="SAM" id="MobiDB-lite"/>
    </source>
</evidence>
<organism evidence="2 3">
    <name type="scientific">Rangifer tarandus platyrhynchus</name>
    <name type="common">Svalbard reindeer</name>
    <dbReference type="NCBI Taxonomy" id="3082113"/>
    <lineage>
        <taxon>Eukaryota</taxon>
        <taxon>Metazoa</taxon>
        <taxon>Chordata</taxon>
        <taxon>Craniata</taxon>
        <taxon>Vertebrata</taxon>
        <taxon>Euteleostomi</taxon>
        <taxon>Mammalia</taxon>
        <taxon>Eutheria</taxon>
        <taxon>Laurasiatheria</taxon>
        <taxon>Artiodactyla</taxon>
        <taxon>Ruminantia</taxon>
        <taxon>Pecora</taxon>
        <taxon>Cervidae</taxon>
        <taxon>Odocoileinae</taxon>
        <taxon>Rangifer</taxon>
    </lineage>
</organism>
<protein>
    <submittedName>
        <fullName evidence="2">Uncharacterized protein</fullName>
    </submittedName>
</protein>
<keyword evidence="3" id="KW-1185">Reference proteome</keyword>
<dbReference type="EMBL" id="OX459938">
    <property type="protein sequence ID" value="CAI9160697.1"/>
    <property type="molecule type" value="Genomic_DNA"/>
</dbReference>
<proteinExistence type="predicted"/>
<feature type="compositionally biased region" description="Low complexity" evidence="1">
    <location>
        <begin position="43"/>
        <end position="60"/>
    </location>
</feature>
<dbReference type="Proteomes" id="UP001176941">
    <property type="component" value="Chromosome 2"/>
</dbReference>
<evidence type="ECO:0000313" key="2">
    <source>
        <dbReference type="EMBL" id="CAI9160697.1"/>
    </source>
</evidence>
<feature type="compositionally biased region" description="Basic and acidic residues" evidence="1">
    <location>
        <begin position="63"/>
        <end position="74"/>
    </location>
</feature>
<name>A0ABN8YGK1_RANTA</name>
<sequence length="120" mass="12203">MSEAEQKPPQPTRKGDELGAGVCGTHAQEPPAPDRHEVGVGASGAPESPGPSSGSLLGSSTHQELEHSVGKEGAKGGYSSEGRRDLPPPARWAAPAADFRFTPRSASPALLHPEAVPGAP</sequence>
<gene>
    <name evidence="2" type="ORF">MRATA1EN1_LOCUS9659</name>
</gene>
<evidence type="ECO:0000313" key="3">
    <source>
        <dbReference type="Proteomes" id="UP001176941"/>
    </source>
</evidence>